<reference evidence="9 10" key="1">
    <citation type="submission" date="2020-01" db="EMBL/GenBank/DDBJ databases">
        <title>Genomes assembled from Gulf of Kutch pelagic sediment metagenomes.</title>
        <authorList>
            <person name="Chandrashekar M."/>
            <person name="Mahajan M.S."/>
            <person name="Dave K.J."/>
            <person name="Vatsa P."/>
            <person name="Nathani N.M."/>
        </authorList>
    </citation>
    <scope>NUCLEOTIDE SEQUENCE [LARGE SCALE GENOMIC DNA]</scope>
    <source>
        <strain evidence="9">KS3-K002</strain>
    </source>
</reference>
<dbReference type="PANTHER" id="PTHR43744:SF12">
    <property type="entry name" value="ABC TRANSPORTER PERMEASE PROTEIN MG189-RELATED"/>
    <property type="match status" value="1"/>
</dbReference>
<feature type="transmembrane region" description="Helical" evidence="7">
    <location>
        <begin position="77"/>
        <end position="103"/>
    </location>
</feature>
<evidence type="ECO:0000256" key="6">
    <source>
        <dbReference type="ARBA" id="ARBA00023136"/>
    </source>
</evidence>
<keyword evidence="4 7" id="KW-0812">Transmembrane</keyword>
<dbReference type="Proteomes" id="UP000702544">
    <property type="component" value="Unassembled WGS sequence"/>
</dbReference>
<feature type="transmembrane region" description="Helical" evidence="7">
    <location>
        <begin position="115"/>
        <end position="140"/>
    </location>
</feature>
<dbReference type="PROSITE" id="PS50928">
    <property type="entry name" value="ABC_TM1"/>
    <property type="match status" value="1"/>
</dbReference>
<keyword evidence="2 7" id="KW-0813">Transport</keyword>
<protein>
    <submittedName>
        <fullName evidence="9">Carbohydrate ABC transporter permease</fullName>
    </submittedName>
</protein>
<keyword evidence="5 7" id="KW-1133">Transmembrane helix</keyword>
<dbReference type="SUPFAM" id="SSF161098">
    <property type="entry name" value="MetI-like"/>
    <property type="match status" value="1"/>
</dbReference>
<comment type="caution">
    <text evidence="9">The sequence shown here is derived from an EMBL/GenBank/DDBJ whole genome shotgun (WGS) entry which is preliminary data.</text>
</comment>
<feature type="transmembrane region" description="Helical" evidence="7">
    <location>
        <begin position="246"/>
        <end position="266"/>
    </location>
</feature>
<feature type="transmembrane region" description="Helical" evidence="7">
    <location>
        <begin position="188"/>
        <end position="210"/>
    </location>
</feature>
<dbReference type="InterPro" id="IPR035906">
    <property type="entry name" value="MetI-like_sf"/>
</dbReference>
<dbReference type="EMBL" id="JAACAK010000049">
    <property type="protein sequence ID" value="NIR74835.1"/>
    <property type="molecule type" value="Genomic_DNA"/>
</dbReference>
<dbReference type="InterPro" id="IPR000515">
    <property type="entry name" value="MetI-like"/>
</dbReference>
<keyword evidence="3" id="KW-1003">Cell membrane</keyword>
<evidence type="ECO:0000259" key="8">
    <source>
        <dbReference type="PROSITE" id="PS50928"/>
    </source>
</evidence>
<dbReference type="GO" id="GO:0005886">
    <property type="term" value="C:plasma membrane"/>
    <property type="evidence" value="ECO:0007669"/>
    <property type="project" value="UniProtKB-SubCell"/>
</dbReference>
<dbReference type="AlphaFoldDB" id="A0AAE5CBT8"/>
<feature type="transmembrane region" description="Helical" evidence="7">
    <location>
        <begin position="146"/>
        <end position="167"/>
    </location>
</feature>
<dbReference type="GO" id="GO:0055085">
    <property type="term" value="P:transmembrane transport"/>
    <property type="evidence" value="ECO:0007669"/>
    <property type="project" value="InterPro"/>
</dbReference>
<dbReference type="Gene3D" id="1.10.3720.10">
    <property type="entry name" value="MetI-like"/>
    <property type="match status" value="1"/>
</dbReference>
<name>A0AAE5CBT8_9BACT</name>
<gene>
    <name evidence="9" type="ORF">GWO12_06940</name>
</gene>
<keyword evidence="6 7" id="KW-0472">Membrane</keyword>
<evidence type="ECO:0000256" key="1">
    <source>
        <dbReference type="ARBA" id="ARBA00004651"/>
    </source>
</evidence>
<evidence type="ECO:0000256" key="3">
    <source>
        <dbReference type="ARBA" id="ARBA00022475"/>
    </source>
</evidence>
<feature type="domain" description="ABC transmembrane type-1" evidence="8">
    <location>
        <begin position="78"/>
        <end position="267"/>
    </location>
</feature>
<dbReference type="CDD" id="cd06261">
    <property type="entry name" value="TM_PBP2"/>
    <property type="match status" value="1"/>
</dbReference>
<comment type="subcellular location">
    <subcellularLocation>
        <location evidence="1 7">Cell membrane</location>
        <topology evidence="1 7">Multi-pass membrane protein</topology>
    </subcellularLocation>
</comment>
<sequence length="282" mass="31397">MSDAAAASVARRRAVNAATYGAAVLLGISMLVPFLWMISTSLMDEFEVFQFPPRLIPADPVWSNYPNALTAAPFGRFFLNSAVMSLFIVAGHLFTAATAGYAFARLRFPGRDRVFILFLANLMVPVIVLLIPRFLLVGALGWVDTYMGLIVTELVSVWGIFLMRQYFLSIPRDLEDAARIDGASEWQIFWKVALPLARPALATVALFSFVETWKSFLWPLIVTRSMAMRPVEVGIAAFHGLYFSNWPYQMAAAVVAVVPILLLFLFTQRYFVRGIQLAGLKG</sequence>
<dbReference type="Pfam" id="PF00528">
    <property type="entry name" value="BPD_transp_1"/>
    <property type="match status" value="1"/>
</dbReference>
<proteinExistence type="inferred from homology"/>
<evidence type="ECO:0000313" key="9">
    <source>
        <dbReference type="EMBL" id="NIR74835.1"/>
    </source>
</evidence>
<accession>A0AAE5CBT8</accession>
<organism evidence="9 10">
    <name type="scientific">Candidatus Kutchimonas denitrificans</name>
    <dbReference type="NCBI Taxonomy" id="3056748"/>
    <lineage>
        <taxon>Bacteria</taxon>
        <taxon>Pseudomonadati</taxon>
        <taxon>Gemmatimonadota</taxon>
        <taxon>Gemmatimonadia</taxon>
        <taxon>Candidatus Palauibacterales</taxon>
        <taxon>Candidatus Palauibacteraceae</taxon>
        <taxon>Candidatus Kutchimonas</taxon>
    </lineage>
</organism>
<feature type="transmembrane region" description="Helical" evidence="7">
    <location>
        <begin position="17"/>
        <end position="38"/>
    </location>
</feature>
<evidence type="ECO:0000313" key="10">
    <source>
        <dbReference type="Proteomes" id="UP000702544"/>
    </source>
</evidence>
<evidence type="ECO:0000256" key="7">
    <source>
        <dbReference type="RuleBase" id="RU363032"/>
    </source>
</evidence>
<evidence type="ECO:0000256" key="5">
    <source>
        <dbReference type="ARBA" id="ARBA00022989"/>
    </source>
</evidence>
<comment type="similarity">
    <text evidence="7">Belongs to the binding-protein-dependent transport system permease family.</text>
</comment>
<evidence type="ECO:0000256" key="4">
    <source>
        <dbReference type="ARBA" id="ARBA00022692"/>
    </source>
</evidence>
<evidence type="ECO:0000256" key="2">
    <source>
        <dbReference type="ARBA" id="ARBA00022448"/>
    </source>
</evidence>
<dbReference type="PANTHER" id="PTHR43744">
    <property type="entry name" value="ABC TRANSPORTER PERMEASE PROTEIN MG189-RELATED-RELATED"/>
    <property type="match status" value="1"/>
</dbReference>